<keyword evidence="2" id="KW-1185">Reference proteome</keyword>
<sequence length="528" mass="60824">MDTNYCNQESIPSENVEVVESKNHHRSSADFHPSVWGDFFLSFSSQSHNHSEISDSSKINEEELEHMKEKVKNMLQEKETPNNYSVKKLDLIDTIQHLGVAYHFESEIEAVLHNIYDSYPEFIPKDHEDANNFRVVALQFGLFRQPGYSISSDVLNKFKDEEGKFSDSSMGTNLEGILSLYEAAHYGVHGENILDEALKFTSSYLESLLPTLNHLDASKVNHALNLPVQKALTRVAARLYIPIYEEDESHDSILLKFAKLDFNFLQKLHQKELSDITKWWKGLNCPKNFPFARDRLVECYFWISGVYFEPKYALARKFLTKVISITTILDDTYDVHGTLEELTLFTNAIDRWEIKEAAELPSYMKCCYEALLDVYLEMEKELGKQDESRLFGITYAKETMKQLVKAYFEEAKWYYSGYVPSVEEYLKVALITGAYTMLTTNSFVGMGEIATKEAFEWATNQPLLVRAASIICRLTDDMVGHEFEQERGHVTSAVECYVKQNGTSKQEAYAEFQKIITNAWKNINKECL</sequence>
<organism evidence="1 2">
    <name type="scientific">Catharanthus roseus</name>
    <name type="common">Madagascar periwinkle</name>
    <name type="synonym">Vinca rosea</name>
    <dbReference type="NCBI Taxonomy" id="4058"/>
    <lineage>
        <taxon>Eukaryota</taxon>
        <taxon>Viridiplantae</taxon>
        <taxon>Streptophyta</taxon>
        <taxon>Embryophyta</taxon>
        <taxon>Tracheophyta</taxon>
        <taxon>Spermatophyta</taxon>
        <taxon>Magnoliopsida</taxon>
        <taxon>eudicotyledons</taxon>
        <taxon>Gunneridae</taxon>
        <taxon>Pentapetalae</taxon>
        <taxon>asterids</taxon>
        <taxon>lamiids</taxon>
        <taxon>Gentianales</taxon>
        <taxon>Apocynaceae</taxon>
        <taxon>Rauvolfioideae</taxon>
        <taxon>Vinceae</taxon>
        <taxon>Catharanthinae</taxon>
        <taxon>Catharanthus</taxon>
    </lineage>
</organism>
<protein>
    <submittedName>
        <fullName evidence="1">Uncharacterized protein</fullName>
    </submittedName>
</protein>
<proteinExistence type="predicted"/>
<gene>
    <name evidence="1" type="ORF">M9H77_25473</name>
</gene>
<dbReference type="EMBL" id="CM044706">
    <property type="protein sequence ID" value="KAI5656680.1"/>
    <property type="molecule type" value="Genomic_DNA"/>
</dbReference>
<name>A0ACC0A717_CATRO</name>
<evidence type="ECO:0000313" key="2">
    <source>
        <dbReference type="Proteomes" id="UP001060085"/>
    </source>
</evidence>
<evidence type="ECO:0000313" key="1">
    <source>
        <dbReference type="EMBL" id="KAI5656680.1"/>
    </source>
</evidence>
<reference evidence="2" key="1">
    <citation type="journal article" date="2023" name="Nat. Plants">
        <title>Single-cell RNA sequencing provides a high-resolution roadmap for understanding the multicellular compartmentation of specialized metabolism.</title>
        <authorList>
            <person name="Sun S."/>
            <person name="Shen X."/>
            <person name="Li Y."/>
            <person name="Li Y."/>
            <person name="Wang S."/>
            <person name="Li R."/>
            <person name="Zhang H."/>
            <person name="Shen G."/>
            <person name="Guo B."/>
            <person name="Wei J."/>
            <person name="Xu J."/>
            <person name="St-Pierre B."/>
            <person name="Chen S."/>
            <person name="Sun C."/>
        </authorList>
    </citation>
    <scope>NUCLEOTIDE SEQUENCE [LARGE SCALE GENOMIC DNA]</scope>
</reference>
<dbReference type="Proteomes" id="UP001060085">
    <property type="component" value="Linkage Group LG06"/>
</dbReference>
<accession>A0ACC0A717</accession>
<comment type="caution">
    <text evidence="1">The sequence shown here is derived from an EMBL/GenBank/DDBJ whole genome shotgun (WGS) entry which is preliminary data.</text>
</comment>